<evidence type="ECO:0000256" key="1">
    <source>
        <dbReference type="ARBA" id="ARBA00001946"/>
    </source>
</evidence>
<dbReference type="SUPFAM" id="SSF53623">
    <property type="entry name" value="MurD-like peptide ligases, catalytic domain"/>
    <property type="match status" value="1"/>
</dbReference>
<evidence type="ECO:0000256" key="3">
    <source>
        <dbReference type="ARBA" id="ARBA00013025"/>
    </source>
</evidence>
<evidence type="ECO:0000256" key="11">
    <source>
        <dbReference type="PIRNR" id="PIRNR001563"/>
    </source>
</evidence>
<evidence type="ECO:0000259" key="13">
    <source>
        <dbReference type="Pfam" id="PF08245"/>
    </source>
</evidence>
<dbReference type="GO" id="GO:0005737">
    <property type="term" value="C:cytoplasm"/>
    <property type="evidence" value="ECO:0007669"/>
    <property type="project" value="TreeGrafter"/>
</dbReference>
<dbReference type="GO" id="GO:0046872">
    <property type="term" value="F:metal ion binding"/>
    <property type="evidence" value="ECO:0007669"/>
    <property type="project" value="UniProtKB-KW"/>
</dbReference>
<dbReference type="InterPro" id="IPR036615">
    <property type="entry name" value="Mur_ligase_C_dom_sf"/>
</dbReference>
<sequence>MADSNATPTESGGRYDFDPKEYLQQGAWRDVRLGLHRTEELLERLGRPQDSLKIVHVAGTNGKGSTCAFIASILQEAGYKTGLFTSPYILRFNERIQIDRRDISDEDLLEVAADVREQALAMDEQPTAFELITAAALLHFAQQECDAVVLEVGLGGRLDSTNVVTPEVCAIAPISLDHTHVLGDTVEKIAYEKAGIIKPGVPVVSNRQPADARRVIEQAAAAAGAPLTYPDFSALESHVEGLHQVVSYGDTRNVALRMAGVYQPDNAAVAVEVAKALRTRGFAISDDAIARGLAAAHWQGRFEVVDDRPTTIVDGGHNEQGAAALASSLRAYFPEGGVVFAMSVLRDKNYRAMIEDVLPLARAFYCFEPPDNERALAADDLVDAIRAAAAERANDFSACVAAPQAVACSTPREAVLAARAAAGEDGVACCFGSLYSIQEIMAAIEEDKRAASAE</sequence>
<evidence type="ECO:0000256" key="4">
    <source>
        <dbReference type="ARBA" id="ARBA00022598"/>
    </source>
</evidence>
<evidence type="ECO:0000313" key="14">
    <source>
        <dbReference type="EMBL" id="RNL20653.1"/>
    </source>
</evidence>
<dbReference type="NCBIfam" id="TIGR01499">
    <property type="entry name" value="folC"/>
    <property type="match status" value="1"/>
</dbReference>
<comment type="cofactor">
    <cofactor evidence="1">
        <name>Mg(2+)</name>
        <dbReference type="ChEBI" id="CHEBI:18420"/>
    </cofactor>
</comment>
<keyword evidence="7 11" id="KW-0067">ATP-binding</keyword>
<comment type="catalytic activity">
    <reaction evidence="10">
        <text>(6S)-5,6,7,8-tetrahydrofolyl-(gamma-L-Glu)(n) + L-glutamate + ATP = (6S)-5,6,7,8-tetrahydrofolyl-(gamma-L-Glu)(n+1) + ADP + phosphate + H(+)</text>
        <dbReference type="Rhea" id="RHEA:10580"/>
        <dbReference type="Rhea" id="RHEA-COMP:14738"/>
        <dbReference type="Rhea" id="RHEA-COMP:14740"/>
        <dbReference type="ChEBI" id="CHEBI:15378"/>
        <dbReference type="ChEBI" id="CHEBI:29985"/>
        <dbReference type="ChEBI" id="CHEBI:30616"/>
        <dbReference type="ChEBI" id="CHEBI:43474"/>
        <dbReference type="ChEBI" id="CHEBI:141005"/>
        <dbReference type="ChEBI" id="CHEBI:456216"/>
        <dbReference type="EC" id="6.3.2.17"/>
    </reaction>
</comment>
<dbReference type="Pfam" id="PF02875">
    <property type="entry name" value="Mur_ligase_C"/>
    <property type="match status" value="1"/>
</dbReference>
<comment type="caution">
    <text evidence="14">The sequence shown here is derived from an EMBL/GenBank/DDBJ whole genome shotgun (WGS) entry which is preliminary data.</text>
</comment>
<organism evidence="14 15">
    <name type="scientific">Slackia faecicanis</name>
    <dbReference type="NCBI Taxonomy" id="255723"/>
    <lineage>
        <taxon>Bacteria</taxon>
        <taxon>Bacillati</taxon>
        <taxon>Actinomycetota</taxon>
        <taxon>Coriobacteriia</taxon>
        <taxon>Eggerthellales</taxon>
        <taxon>Eggerthellaceae</taxon>
        <taxon>Slackia</taxon>
    </lineage>
</organism>
<dbReference type="GO" id="GO:0004326">
    <property type="term" value="F:tetrahydrofolylpolyglutamate synthase activity"/>
    <property type="evidence" value="ECO:0007669"/>
    <property type="project" value="UniProtKB-EC"/>
</dbReference>
<keyword evidence="8" id="KW-0460">Magnesium</keyword>
<dbReference type="EC" id="6.3.2.17" evidence="3"/>
<feature type="domain" description="Mur ligase C-terminal" evidence="12">
    <location>
        <begin position="300"/>
        <end position="433"/>
    </location>
</feature>
<evidence type="ECO:0000313" key="15">
    <source>
        <dbReference type="Proteomes" id="UP000267368"/>
    </source>
</evidence>
<dbReference type="Pfam" id="PF08245">
    <property type="entry name" value="Mur_ligase_M"/>
    <property type="match status" value="1"/>
</dbReference>
<dbReference type="Gene3D" id="3.40.1190.10">
    <property type="entry name" value="Mur-like, catalytic domain"/>
    <property type="match status" value="1"/>
</dbReference>
<protein>
    <recommendedName>
        <fullName evidence="3">tetrahydrofolate synthase</fullName>
        <ecNumber evidence="3">6.3.2.17</ecNumber>
    </recommendedName>
    <alternativeName>
        <fullName evidence="9">Tetrahydrofolylpolyglutamate synthase</fullName>
    </alternativeName>
</protein>
<evidence type="ECO:0000256" key="8">
    <source>
        <dbReference type="ARBA" id="ARBA00022842"/>
    </source>
</evidence>
<reference evidence="15" key="1">
    <citation type="submission" date="2018-05" db="EMBL/GenBank/DDBJ databases">
        <title>Genome Sequencing of selected type strains of the family Eggerthellaceae.</title>
        <authorList>
            <person name="Danylec N."/>
            <person name="Stoll D.A."/>
            <person name="Doetsch A."/>
            <person name="Huch M."/>
        </authorList>
    </citation>
    <scope>NUCLEOTIDE SEQUENCE [LARGE SCALE GENOMIC DNA]</scope>
    <source>
        <strain evidence="15">DSM 17537</strain>
    </source>
</reference>
<evidence type="ECO:0000256" key="6">
    <source>
        <dbReference type="ARBA" id="ARBA00022741"/>
    </source>
</evidence>
<dbReference type="InterPro" id="IPR001645">
    <property type="entry name" value="Folylpolyglutamate_synth"/>
</dbReference>
<dbReference type="PROSITE" id="PS01011">
    <property type="entry name" value="FOLYLPOLYGLU_SYNT_1"/>
    <property type="match status" value="1"/>
</dbReference>
<keyword evidence="15" id="KW-1185">Reference proteome</keyword>
<dbReference type="PANTHER" id="PTHR11136">
    <property type="entry name" value="FOLYLPOLYGLUTAMATE SYNTHASE-RELATED"/>
    <property type="match status" value="1"/>
</dbReference>
<dbReference type="InterPro" id="IPR018109">
    <property type="entry name" value="Folylpolyglutamate_synth_CS"/>
</dbReference>
<comment type="similarity">
    <text evidence="2 11">Belongs to the folylpolyglutamate synthase family.</text>
</comment>
<dbReference type="InterPro" id="IPR013221">
    <property type="entry name" value="Mur_ligase_cen"/>
</dbReference>
<evidence type="ECO:0000256" key="7">
    <source>
        <dbReference type="ARBA" id="ARBA00022840"/>
    </source>
</evidence>
<dbReference type="Proteomes" id="UP000267368">
    <property type="component" value="Unassembled WGS sequence"/>
</dbReference>
<dbReference type="PIRSF" id="PIRSF001563">
    <property type="entry name" value="Folylpolyglu_synth"/>
    <property type="match status" value="1"/>
</dbReference>
<dbReference type="InterPro" id="IPR036565">
    <property type="entry name" value="Mur-like_cat_sf"/>
</dbReference>
<dbReference type="RefSeq" id="WP_123197754.1">
    <property type="nucleotide sequence ID" value="NZ_QICB01000002.1"/>
</dbReference>
<evidence type="ECO:0000256" key="5">
    <source>
        <dbReference type="ARBA" id="ARBA00022723"/>
    </source>
</evidence>
<feature type="domain" description="Mur ligase central" evidence="13">
    <location>
        <begin position="57"/>
        <end position="273"/>
    </location>
</feature>
<name>A0A3N0AFT6_9ACTN</name>
<dbReference type="PROSITE" id="PS01012">
    <property type="entry name" value="FOLYLPOLYGLU_SYNT_2"/>
    <property type="match status" value="1"/>
</dbReference>
<dbReference type="FunFam" id="3.40.1190.10:FF:000011">
    <property type="entry name" value="Folylpolyglutamate synthase/dihydrofolate synthase"/>
    <property type="match status" value="1"/>
</dbReference>
<proteinExistence type="inferred from homology"/>
<evidence type="ECO:0000259" key="12">
    <source>
        <dbReference type="Pfam" id="PF02875"/>
    </source>
</evidence>
<keyword evidence="6 11" id="KW-0547">Nucleotide-binding</keyword>
<accession>A0A3N0AFT6</accession>
<dbReference type="SUPFAM" id="SSF53244">
    <property type="entry name" value="MurD-like peptide ligases, peptide-binding domain"/>
    <property type="match status" value="1"/>
</dbReference>
<dbReference type="GO" id="GO:0005524">
    <property type="term" value="F:ATP binding"/>
    <property type="evidence" value="ECO:0007669"/>
    <property type="project" value="UniProtKB-KW"/>
</dbReference>
<dbReference type="Gene3D" id="3.90.190.20">
    <property type="entry name" value="Mur ligase, C-terminal domain"/>
    <property type="match status" value="1"/>
</dbReference>
<dbReference type="EMBL" id="QICB01000002">
    <property type="protein sequence ID" value="RNL20653.1"/>
    <property type="molecule type" value="Genomic_DNA"/>
</dbReference>
<evidence type="ECO:0000256" key="10">
    <source>
        <dbReference type="ARBA" id="ARBA00047493"/>
    </source>
</evidence>
<keyword evidence="5" id="KW-0479">Metal-binding</keyword>
<dbReference type="PANTHER" id="PTHR11136:SF0">
    <property type="entry name" value="DIHYDROFOLATE SYNTHETASE-RELATED"/>
    <property type="match status" value="1"/>
</dbReference>
<evidence type="ECO:0000256" key="2">
    <source>
        <dbReference type="ARBA" id="ARBA00008276"/>
    </source>
</evidence>
<dbReference type="GO" id="GO:0008841">
    <property type="term" value="F:dihydrofolate synthase activity"/>
    <property type="evidence" value="ECO:0007669"/>
    <property type="project" value="TreeGrafter"/>
</dbReference>
<keyword evidence="4 11" id="KW-0436">Ligase</keyword>
<dbReference type="OrthoDB" id="9809356at2"/>
<dbReference type="AlphaFoldDB" id="A0A3N0AFT6"/>
<evidence type="ECO:0000256" key="9">
    <source>
        <dbReference type="ARBA" id="ARBA00030592"/>
    </source>
</evidence>
<dbReference type="InterPro" id="IPR004101">
    <property type="entry name" value="Mur_ligase_C"/>
</dbReference>
<gene>
    <name evidence="14" type="ORF">DMP07_03465</name>
</gene>